<organism evidence="2 3">
    <name type="scientific">Diacronema lutheri</name>
    <name type="common">Unicellular marine alga</name>
    <name type="synonym">Monochrysis lutheri</name>
    <dbReference type="NCBI Taxonomy" id="2081491"/>
    <lineage>
        <taxon>Eukaryota</taxon>
        <taxon>Haptista</taxon>
        <taxon>Haptophyta</taxon>
        <taxon>Pavlovophyceae</taxon>
        <taxon>Pavlovales</taxon>
        <taxon>Pavlovaceae</taxon>
        <taxon>Diacronema</taxon>
    </lineage>
</organism>
<keyword evidence="1" id="KW-0732">Signal</keyword>
<dbReference type="OrthoDB" id="2134578at2759"/>
<reference evidence="2" key="1">
    <citation type="submission" date="2021-05" db="EMBL/GenBank/DDBJ databases">
        <title>The genome of the haptophyte Pavlova lutheri (Diacronema luteri, Pavlovales) - a model for lipid biosynthesis in eukaryotic algae.</title>
        <authorList>
            <person name="Hulatt C.J."/>
            <person name="Posewitz M.C."/>
        </authorList>
    </citation>
    <scope>NUCLEOTIDE SEQUENCE</scope>
    <source>
        <strain evidence="2">NIVA-4/92</strain>
    </source>
</reference>
<name>A0A8J5XSY6_DIALT</name>
<feature type="signal peptide" evidence="1">
    <location>
        <begin position="1"/>
        <end position="15"/>
    </location>
</feature>
<evidence type="ECO:0000313" key="3">
    <source>
        <dbReference type="Proteomes" id="UP000751190"/>
    </source>
</evidence>
<gene>
    <name evidence="2" type="ORF">KFE25_006974</name>
</gene>
<evidence type="ECO:0000256" key="1">
    <source>
        <dbReference type="SAM" id="SignalP"/>
    </source>
</evidence>
<dbReference type="OMA" id="CRTDHES"/>
<sequence length="393" mass="42247">MADFVFALLAQITAGSVLHPAHVSRRLACLQDVHAFQIDMFRSLLHGAGRMPGVASVLLVDPACHQNFGDTMLSEGELSLFASVGWDHGTVVQCNLNQARYTRGKCADILGPHERRPRFAVALLHAGGNWGSLYMQVHAPRMQLLRTLLQRNVTVIGMPQSMFYADAEGARKDARAIASYTAAYPRAAARMTLLWREPAHLLRARALFPSVRNELFVDVAFHLGPLLPRLAQTDVLFACRTDHESTGVCARLMGSVAAQRPDLRLLQRDWAQLEQPDKGAAHHAGRCPARALMASALEMLTGVHVLVADRLHITVLGYLALAPRVVLLDQSYGKVAGVHALLRNVSATCGRHAPAAELAAGLGVYDGGGGFASGLSAILAAVHDAGNPIGTPQ</sequence>
<protein>
    <recommendedName>
        <fullName evidence="4">Polysaccharide pyruvyl transferase domain-containing protein</fullName>
    </recommendedName>
</protein>
<feature type="chain" id="PRO_5035264526" description="Polysaccharide pyruvyl transferase domain-containing protein" evidence="1">
    <location>
        <begin position="16"/>
        <end position="393"/>
    </location>
</feature>
<keyword evidence="3" id="KW-1185">Reference proteome</keyword>
<dbReference type="AlphaFoldDB" id="A0A8J5XSY6"/>
<accession>A0A8J5XSY6</accession>
<proteinExistence type="predicted"/>
<evidence type="ECO:0000313" key="2">
    <source>
        <dbReference type="EMBL" id="KAG8467922.1"/>
    </source>
</evidence>
<dbReference type="EMBL" id="JAGTXO010000005">
    <property type="protein sequence ID" value="KAG8467922.1"/>
    <property type="molecule type" value="Genomic_DNA"/>
</dbReference>
<comment type="caution">
    <text evidence="2">The sequence shown here is derived from an EMBL/GenBank/DDBJ whole genome shotgun (WGS) entry which is preliminary data.</text>
</comment>
<evidence type="ECO:0008006" key="4">
    <source>
        <dbReference type="Google" id="ProtNLM"/>
    </source>
</evidence>
<dbReference type="Proteomes" id="UP000751190">
    <property type="component" value="Unassembled WGS sequence"/>
</dbReference>